<dbReference type="InterPro" id="IPR001753">
    <property type="entry name" value="Enoyl-CoA_hydra/iso"/>
</dbReference>
<dbReference type="EMBL" id="FLQS01000089">
    <property type="protein sequence ID" value="SBS79668.1"/>
    <property type="molecule type" value="Genomic_DNA"/>
</dbReference>
<evidence type="ECO:0000313" key="2">
    <source>
        <dbReference type="EMBL" id="SBS79668.1"/>
    </source>
</evidence>
<dbReference type="Gene3D" id="3.90.226.10">
    <property type="entry name" value="2-enoyl-CoA Hydratase, Chain A, domain 1"/>
    <property type="match status" value="1"/>
</dbReference>
<name>A0A1Y5PUT0_9MYCO</name>
<dbReference type="PANTHER" id="PTHR43459">
    <property type="entry name" value="ENOYL-COA HYDRATASE"/>
    <property type="match status" value="1"/>
</dbReference>
<dbReference type="CDD" id="cd06558">
    <property type="entry name" value="crotonase-like"/>
    <property type="match status" value="1"/>
</dbReference>
<proteinExistence type="inferred from homology"/>
<dbReference type="InterPro" id="IPR029045">
    <property type="entry name" value="ClpP/crotonase-like_dom_sf"/>
</dbReference>
<dbReference type="GO" id="GO:0004300">
    <property type="term" value="F:enoyl-CoA hydratase activity"/>
    <property type="evidence" value="ECO:0007669"/>
    <property type="project" value="UniProtKB-EC"/>
</dbReference>
<protein>
    <submittedName>
        <fullName evidence="2">Acyl-CoA hydratase</fullName>
        <ecNumber evidence="2">4.2.1.17</ecNumber>
    </submittedName>
</protein>
<dbReference type="Pfam" id="PF00378">
    <property type="entry name" value="ECH_1"/>
    <property type="match status" value="1"/>
</dbReference>
<dbReference type="AlphaFoldDB" id="A0A1Y5PUT0"/>
<sequence>MTETTTATVELSVNAGVGTIRLDRPEASNALNRAMKREFLDALMAVARDPEVRAVLILAAGKNFCVGQDLAEHVEALRADPSRAMDTVVDHYNPIVEALNAITVPVVVAINGACVGAGFGLALAADIRIAGARTKFGTAFTGIGLAADSGLSASLPRLIGAGRATALFLLGENIDAATAKDWGIVHQVTGDEDLAAYASGIATKLAAGPTAAFAAVKALIRDNATAPLSEVLTHEAAAQQSLGASTDHSAAVEAFLAKTRPTFVGH</sequence>
<dbReference type="SUPFAM" id="SSF52096">
    <property type="entry name" value="ClpP/crotonase"/>
    <property type="match status" value="1"/>
</dbReference>
<dbReference type="EC" id="4.2.1.17" evidence="2"/>
<organism evidence="2">
    <name type="scientific">uncultured Mycobacterium sp</name>
    <dbReference type="NCBI Taxonomy" id="171292"/>
    <lineage>
        <taxon>Bacteria</taxon>
        <taxon>Bacillati</taxon>
        <taxon>Actinomycetota</taxon>
        <taxon>Actinomycetes</taxon>
        <taxon>Mycobacteriales</taxon>
        <taxon>Mycobacteriaceae</taxon>
        <taxon>Mycobacterium</taxon>
        <taxon>environmental samples</taxon>
    </lineage>
</organism>
<dbReference type="InterPro" id="IPR014748">
    <property type="entry name" value="Enoyl-CoA_hydra_C"/>
</dbReference>
<evidence type="ECO:0000256" key="1">
    <source>
        <dbReference type="ARBA" id="ARBA00005254"/>
    </source>
</evidence>
<gene>
    <name evidence="2" type="primary">paaG</name>
    <name evidence="2" type="ORF">MHPYR_90018</name>
</gene>
<dbReference type="PANTHER" id="PTHR43459:SF1">
    <property type="entry name" value="EG:BACN32G11.4 PROTEIN"/>
    <property type="match status" value="1"/>
</dbReference>
<keyword evidence="2" id="KW-0456">Lyase</keyword>
<accession>A0A1Y5PUT0</accession>
<comment type="similarity">
    <text evidence="1">Belongs to the enoyl-CoA hydratase/isomerase family.</text>
</comment>
<dbReference type="Gene3D" id="1.10.12.10">
    <property type="entry name" value="Lyase 2-enoyl-coa Hydratase, Chain A, domain 2"/>
    <property type="match status" value="1"/>
</dbReference>
<reference evidence="2" key="1">
    <citation type="submission" date="2016-03" db="EMBL/GenBank/DDBJ databases">
        <authorList>
            <person name="Ploux O."/>
        </authorList>
    </citation>
    <scope>NUCLEOTIDE SEQUENCE</scope>
    <source>
        <strain evidence="2">UC10</strain>
    </source>
</reference>